<name>A0A4V3V7M6_9BACI</name>
<gene>
    <name evidence="2" type="ORF">E1I69_12720</name>
</gene>
<accession>A0A4V3V7M6</accession>
<comment type="caution">
    <text evidence="2">The sequence shown here is derived from an EMBL/GenBank/DDBJ whole genome shotgun (WGS) entry which is preliminary data.</text>
</comment>
<dbReference type="EMBL" id="SLUB01000021">
    <property type="protein sequence ID" value="THE12023.1"/>
    <property type="molecule type" value="Genomic_DNA"/>
</dbReference>
<keyword evidence="1" id="KW-0472">Membrane</keyword>
<feature type="transmembrane region" description="Helical" evidence="1">
    <location>
        <begin position="129"/>
        <end position="146"/>
    </location>
</feature>
<evidence type="ECO:0000313" key="2">
    <source>
        <dbReference type="EMBL" id="THE12023.1"/>
    </source>
</evidence>
<protein>
    <submittedName>
        <fullName evidence="2">Uncharacterized protein</fullName>
    </submittedName>
</protein>
<keyword evidence="1" id="KW-0812">Transmembrane</keyword>
<feature type="transmembrane region" description="Helical" evidence="1">
    <location>
        <begin position="69"/>
        <end position="86"/>
    </location>
</feature>
<dbReference type="RefSeq" id="WP_136379975.1">
    <property type="nucleotide sequence ID" value="NZ_SLUB01000021.1"/>
</dbReference>
<dbReference type="OrthoDB" id="10004026at2"/>
<keyword evidence="3" id="KW-1185">Reference proteome</keyword>
<dbReference type="AlphaFoldDB" id="A0A4V3V7M6"/>
<dbReference type="Proteomes" id="UP000306477">
    <property type="component" value="Unassembled WGS sequence"/>
</dbReference>
<proteinExistence type="predicted"/>
<evidence type="ECO:0000256" key="1">
    <source>
        <dbReference type="SAM" id="Phobius"/>
    </source>
</evidence>
<feature type="transmembrane region" description="Helical" evidence="1">
    <location>
        <begin position="98"/>
        <end position="123"/>
    </location>
</feature>
<evidence type="ECO:0000313" key="3">
    <source>
        <dbReference type="Proteomes" id="UP000306477"/>
    </source>
</evidence>
<organism evidence="2 3">
    <name type="scientific">Bacillus timonensis</name>
    <dbReference type="NCBI Taxonomy" id="1033734"/>
    <lineage>
        <taxon>Bacteria</taxon>
        <taxon>Bacillati</taxon>
        <taxon>Bacillota</taxon>
        <taxon>Bacilli</taxon>
        <taxon>Bacillales</taxon>
        <taxon>Bacillaceae</taxon>
        <taxon>Bacillus</taxon>
    </lineage>
</organism>
<keyword evidence="1" id="KW-1133">Transmembrane helix</keyword>
<feature type="transmembrane region" description="Helical" evidence="1">
    <location>
        <begin position="16"/>
        <end position="36"/>
    </location>
</feature>
<reference evidence="2 3" key="1">
    <citation type="journal article" date="2019" name="Indoor Air">
        <title>Impacts of indoor surface finishes on bacterial viability.</title>
        <authorList>
            <person name="Hu J."/>
            <person name="Maamar S.B."/>
            <person name="Glawe A.J."/>
            <person name="Gottel N."/>
            <person name="Gilbert J.A."/>
            <person name="Hartmann E.M."/>
        </authorList>
    </citation>
    <scope>NUCLEOTIDE SEQUENCE [LARGE SCALE GENOMIC DNA]</scope>
    <source>
        <strain evidence="2 3">AF060A6</strain>
    </source>
</reference>
<sequence>MGLIQKLTGSKVNRNFHIYLILMLVIYTAYVLLMNYRIKMSDVWMAKADTLTPENIESIMQYGKWSERIEISSIILFVVMGILSIITNKLWVFFKYNLILVISILMFSFVFYFITTLTIFNLLLPLMNLSSYFSILLVYVLLAKILKFRRDKKIMLFSRL</sequence>